<comment type="caution">
    <text evidence="3">The sequence shown here is derived from an EMBL/GenBank/DDBJ whole genome shotgun (WGS) entry which is preliminary data.</text>
</comment>
<evidence type="ECO:0000313" key="3">
    <source>
        <dbReference type="EMBL" id="CAK9008944.1"/>
    </source>
</evidence>
<dbReference type="Pfam" id="PF03803">
    <property type="entry name" value="Scramblase"/>
    <property type="match status" value="1"/>
</dbReference>
<dbReference type="PANTHER" id="PTHR23248">
    <property type="entry name" value="PHOSPHOLIPID SCRAMBLASE-RELATED"/>
    <property type="match status" value="1"/>
</dbReference>
<keyword evidence="4" id="KW-1185">Reference proteome</keyword>
<reference evidence="3 4" key="1">
    <citation type="submission" date="2024-02" db="EMBL/GenBank/DDBJ databases">
        <authorList>
            <person name="Chen Y."/>
            <person name="Shah S."/>
            <person name="Dougan E. K."/>
            <person name="Thang M."/>
            <person name="Chan C."/>
        </authorList>
    </citation>
    <scope>NUCLEOTIDE SEQUENCE [LARGE SCALE GENOMIC DNA]</scope>
</reference>
<organism evidence="3 4">
    <name type="scientific">Durusdinium trenchii</name>
    <dbReference type="NCBI Taxonomy" id="1381693"/>
    <lineage>
        <taxon>Eukaryota</taxon>
        <taxon>Sar</taxon>
        <taxon>Alveolata</taxon>
        <taxon>Dinophyceae</taxon>
        <taxon>Suessiales</taxon>
        <taxon>Symbiodiniaceae</taxon>
        <taxon>Durusdinium</taxon>
    </lineage>
</organism>
<evidence type="ECO:0000256" key="1">
    <source>
        <dbReference type="ARBA" id="ARBA00005350"/>
    </source>
</evidence>
<dbReference type="Proteomes" id="UP001642464">
    <property type="component" value="Unassembled WGS sequence"/>
</dbReference>
<evidence type="ECO:0000256" key="2">
    <source>
        <dbReference type="RuleBase" id="RU363116"/>
    </source>
</evidence>
<evidence type="ECO:0000313" key="4">
    <source>
        <dbReference type="Proteomes" id="UP001642464"/>
    </source>
</evidence>
<sequence length="357" mass="38606">MNVPLAQAAAVPNQFAVVVPNGVSPGQLIQATTPDGQQVQVPVPAGCTAGSQFMVSYQPKPVPAMPVMAMPVAAPAQHAMGMPGAPGMGGVAQLHYWPGARDPFAILDTLAGVSIKQQINWAEVLVGWDQPEKYLISDPLSGRDLFVAAERSDGLMGMVGRQVFEGGSRPFNLDIALLTGPGNAPQPFVRLERPFACTCLCFGRPRMHIYNALTNQLIASTVEPYSCCHLRIGMNDEAQNEVLKVDHHCCDCSLLCWGCPCGCQETNFEVFDGGQVVGNIRRQFNTAQALGAITGVNADSDQFHVDFKEVQSPQWKAALIAMALFLDYCYFVKGGQTARRESALGRAIQVERRWNDN</sequence>
<dbReference type="PANTHER" id="PTHR23248:SF9">
    <property type="entry name" value="PHOSPHOLIPID SCRAMBLASE"/>
    <property type="match status" value="1"/>
</dbReference>
<name>A0ABP0J3L7_9DINO</name>
<proteinExistence type="inferred from homology"/>
<dbReference type="EMBL" id="CAXAMM010005869">
    <property type="protein sequence ID" value="CAK9008944.1"/>
    <property type="molecule type" value="Genomic_DNA"/>
</dbReference>
<accession>A0ABP0J3L7</accession>
<dbReference type="InterPro" id="IPR005552">
    <property type="entry name" value="Scramblase"/>
</dbReference>
<comment type="similarity">
    <text evidence="1 2">Belongs to the phospholipid scramblase family.</text>
</comment>
<gene>
    <name evidence="3" type="ORF">SCF082_LOCUS10087</name>
</gene>
<protein>
    <recommendedName>
        <fullName evidence="2">Phospholipid scramblase</fullName>
    </recommendedName>
</protein>